<dbReference type="OrthoDB" id="5853397at2759"/>
<dbReference type="KEGG" id="spaa:SPAPADRAFT_148716"/>
<evidence type="ECO:0000256" key="5">
    <source>
        <dbReference type="ARBA" id="ARBA00044692"/>
    </source>
</evidence>
<dbReference type="Proteomes" id="UP000000709">
    <property type="component" value="Unassembled WGS sequence"/>
</dbReference>
<dbReference type="PANTHER" id="PTHR12395:SF9">
    <property type="entry name" value="DECAPPING AND EXORIBONUCLEASE PROTEIN"/>
    <property type="match status" value="1"/>
</dbReference>
<reference evidence="9 10" key="1">
    <citation type="journal article" date="2011" name="Proc. Natl. Acad. Sci. U.S.A.">
        <title>Comparative genomics of xylose-fermenting fungi for enhanced biofuel production.</title>
        <authorList>
            <person name="Wohlbach D.J."/>
            <person name="Kuo A."/>
            <person name="Sato T.K."/>
            <person name="Potts K.M."/>
            <person name="Salamov A.A."/>
            <person name="LaButti K.M."/>
            <person name="Sun H."/>
            <person name="Clum A."/>
            <person name="Pangilinan J.L."/>
            <person name="Lindquist E.A."/>
            <person name="Lucas S."/>
            <person name="Lapidus A."/>
            <person name="Jin M."/>
            <person name="Gunawan C."/>
            <person name="Balan V."/>
            <person name="Dale B.E."/>
            <person name="Jeffries T.W."/>
            <person name="Zinkel R."/>
            <person name="Barry K.W."/>
            <person name="Grigoriev I.V."/>
            <person name="Gasch A.P."/>
        </authorList>
    </citation>
    <scope>NUCLEOTIDE SEQUENCE [LARGE SCALE GENOMIC DNA]</scope>
    <source>
        <strain evidence="10">NRRL Y-27907 / 11-Y1</strain>
    </source>
</reference>
<dbReference type="GO" id="GO:0005829">
    <property type="term" value="C:cytosol"/>
    <property type="evidence" value="ECO:0007669"/>
    <property type="project" value="TreeGrafter"/>
</dbReference>
<dbReference type="PANTHER" id="PTHR12395">
    <property type="entry name" value="DOM-3 RELATED"/>
    <property type="match status" value="1"/>
</dbReference>
<comment type="catalytic activity">
    <reaction evidence="5">
        <text>a 5'-end triphospho-ribonucleoside in mRNA + H2O = a 5'-end phospho-ribonucleoside in mRNA + diphosphate + H(+)</text>
        <dbReference type="Rhea" id="RHEA:78683"/>
        <dbReference type="Rhea" id="RHEA-COMP:15692"/>
        <dbReference type="Rhea" id="RHEA-COMP:17164"/>
        <dbReference type="ChEBI" id="CHEBI:15377"/>
        <dbReference type="ChEBI" id="CHEBI:15378"/>
        <dbReference type="ChEBI" id="CHEBI:33019"/>
        <dbReference type="ChEBI" id="CHEBI:138282"/>
        <dbReference type="ChEBI" id="CHEBI:167618"/>
    </reaction>
    <physiologicalReaction direction="left-to-right" evidence="5">
        <dbReference type="Rhea" id="RHEA:78684"/>
    </physiologicalReaction>
</comment>
<evidence type="ECO:0000313" key="10">
    <source>
        <dbReference type="Proteomes" id="UP000000709"/>
    </source>
</evidence>
<dbReference type="GO" id="GO:0034353">
    <property type="term" value="F:mRNA 5'-diphosphatase activity"/>
    <property type="evidence" value="ECO:0007669"/>
    <property type="project" value="TreeGrafter"/>
</dbReference>
<keyword evidence="7" id="KW-0539">Nucleus</keyword>
<evidence type="ECO:0000256" key="3">
    <source>
        <dbReference type="ARBA" id="ARBA00022722"/>
    </source>
</evidence>
<dbReference type="InterPro" id="IPR013961">
    <property type="entry name" value="RAI1"/>
</dbReference>
<keyword evidence="7" id="KW-0694">RNA-binding</keyword>
<dbReference type="Pfam" id="PF08652">
    <property type="entry name" value="RAI1"/>
    <property type="match status" value="1"/>
</dbReference>
<comment type="catalytic activity">
    <reaction evidence="6">
        <text>a 5'-end NAD(+)-phospho-ribonucleoside in mRNA + H2O = a 5'-end phospho-ribonucleoside in mRNA + NAD(+) + H(+)</text>
        <dbReference type="Rhea" id="RHEA:60880"/>
        <dbReference type="Rhea" id="RHEA-COMP:15692"/>
        <dbReference type="Rhea" id="RHEA-COMP:15698"/>
        <dbReference type="ChEBI" id="CHEBI:15377"/>
        <dbReference type="ChEBI" id="CHEBI:15378"/>
        <dbReference type="ChEBI" id="CHEBI:57540"/>
        <dbReference type="ChEBI" id="CHEBI:138282"/>
        <dbReference type="ChEBI" id="CHEBI:144029"/>
    </reaction>
    <physiologicalReaction direction="left-to-right" evidence="6">
        <dbReference type="Rhea" id="RHEA:60881"/>
    </physiologicalReaction>
</comment>
<accession>G3AHM8</accession>
<comment type="subcellular location">
    <subcellularLocation>
        <location evidence="7">Nucleus</location>
    </subcellularLocation>
</comment>
<organism evidence="10">
    <name type="scientific">Spathaspora passalidarum (strain NRRL Y-27907 / 11-Y1)</name>
    <dbReference type="NCBI Taxonomy" id="619300"/>
    <lineage>
        <taxon>Eukaryota</taxon>
        <taxon>Fungi</taxon>
        <taxon>Dikarya</taxon>
        <taxon>Ascomycota</taxon>
        <taxon>Saccharomycotina</taxon>
        <taxon>Pichiomycetes</taxon>
        <taxon>Debaryomycetaceae</taxon>
        <taxon>Spathaspora</taxon>
    </lineage>
</organism>
<dbReference type="EC" id="3.6.1.-" evidence="7"/>
<dbReference type="GO" id="GO:0110155">
    <property type="term" value="P:NAD-cap decapping"/>
    <property type="evidence" value="ECO:0007669"/>
    <property type="project" value="TreeGrafter"/>
</dbReference>
<comment type="catalytic activity">
    <reaction evidence="4">
        <text>a 5'-end (N(7)-methyl 5'-triphosphoguanosine)-ribonucleoside-ribonucleotide in mRNA + H2O = a (N(7)-methyl 5'-triphosphoguanosine)-nucleoside + a 5'-end phospho-ribonucleoside in mRNA + H(+)</text>
        <dbReference type="Rhea" id="RHEA:66928"/>
        <dbReference type="Rhea" id="RHEA-COMP:15692"/>
        <dbReference type="Rhea" id="RHEA-COMP:17313"/>
        <dbReference type="ChEBI" id="CHEBI:15377"/>
        <dbReference type="ChEBI" id="CHEBI:15378"/>
        <dbReference type="ChEBI" id="CHEBI:138282"/>
        <dbReference type="ChEBI" id="CHEBI:172876"/>
        <dbReference type="ChEBI" id="CHEBI:172877"/>
    </reaction>
    <physiologicalReaction direction="left-to-right" evidence="4">
        <dbReference type="Rhea" id="RHEA:66929"/>
    </physiologicalReaction>
</comment>
<dbReference type="STRING" id="619300.G3AHM8"/>
<feature type="domain" description="RAI1-like" evidence="8">
    <location>
        <begin position="48"/>
        <end position="405"/>
    </location>
</feature>
<dbReference type="GO" id="GO:0046872">
    <property type="term" value="F:metal ion binding"/>
    <property type="evidence" value="ECO:0007669"/>
    <property type="project" value="UniProtKB-KW"/>
</dbReference>
<dbReference type="HOGENOM" id="CLU_674429_0_0_1"/>
<dbReference type="OMA" id="FNVIYWK"/>
<evidence type="ECO:0000256" key="1">
    <source>
        <dbReference type="ARBA" id="ARBA00001968"/>
    </source>
</evidence>
<dbReference type="GO" id="GO:0005634">
    <property type="term" value="C:nucleus"/>
    <property type="evidence" value="ECO:0007669"/>
    <property type="project" value="UniProtKB-SubCell"/>
</dbReference>
<keyword evidence="7" id="KW-0547">Nucleotide-binding</keyword>
<dbReference type="GeneID" id="18870798"/>
<evidence type="ECO:0000256" key="2">
    <source>
        <dbReference type="ARBA" id="ARBA00006562"/>
    </source>
</evidence>
<evidence type="ECO:0000256" key="6">
    <source>
        <dbReference type="ARBA" id="ARBA00048124"/>
    </source>
</evidence>
<dbReference type="GO" id="GO:0000956">
    <property type="term" value="P:nuclear-transcribed mRNA catabolic process"/>
    <property type="evidence" value="ECO:0007669"/>
    <property type="project" value="TreeGrafter"/>
</dbReference>
<keyword evidence="3 7" id="KW-0540">Nuclease</keyword>
<dbReference type="GO" id="GO:0004518">
    <property type="term" value="F:nuclease activity"/>
    <property type="evidence" value="ECO:0007669"/>
    <property type="project" value="UniProtKB-KW"/>
</dbReference>
<dbReference type="EMBL" id="GL996500">
    <property type="protein sequence ID" value="EGW34192.1"/>
    <property type="molecule type" value="Genomic_DNA"/>
</dbReference>
<comment type="similarity">
    <text evidence="2 7">Belongs to the DXO/Dom3Z family.</text>
</comment>
<dbReference type="GO" id="GO:0000166">
    <property type="term" value="F:nucleotide binding"/>
    <property type="evidence" value="ECO:0007669"/>
    <property type="project" value="UniProtKB-KW"/>
</dbReference>
<keyword evidence="7" id="KW-0479">Metal-binding</keyword>
<comment type="function">
    <text evidence="7">Decapping enzyme for NAD-capped RNAs: specifically hydrolyzes the nicotinamide adenine dinucleotide (NAD) cap from a subset of RNAs by removing the entire NAD moiety from the 5'-end of an NAD-capped RNA.</text>
</comment>
<keyword evidence="10" id="KW-1185">Reference proteome</keyword>
<dbReference type="RefSeq" id="XP_007373776.1">
    <property type="nucleotide sequence ID" value="XM_007373714.1"/>
</dbReference>
<evidence type="ECO:0000313" key="9">
    <source>
        <dbReference type="EMBL" id="EGW34192.1"/>
    </source>
</evidence>
<comment type="cofactor">
    <cofactor evidence="1 7">
        <name>a divalent metal cation</name>
        <dbReference type="ChEBI" id="CHEBI:60240"/>
    </cofactor>
</comment>
<name>G3AHM8_SPAPN</name>
<gene>
    <name evidence="9" type="ORF">SPAPADRAFT_148716</name>
</gene>
<sequence>MIDKIKLSIFEKLNTKYLNSLEEPSYDDHEDAFIYNTLLKDASTDITPEEWLHFSKADTEDEPAFDDISGLKKLAIHIPDGTKKKHTRKKLKDPECESHSIIGSCMTLGFDNYQHPKLADIYSLKDLFKCVEHLVQEKNHSLQDFKILTLRRHLHLLLKVPIRKQSIQFHVIYWKGLIIFAYDWEPEAQYKKQNPPNGIERLLQYSGMNFENIVCGDDSADYKSRYYSVVNHTVNGVPLLYCAEIDCAIKSEPGLCNYVELKTHSKSADDKIKTVNKLNKKLLEAYCQNKLVGCQHLVMGYRTLDFKLASIKTFKIGEVANIVNNDPIFLKHGCAINTKGIFRWYQLVIQWLVFQEKNLKNQDEATVYRLSFDREDELMDSYLSLTKVDKEESAMIFNSTVPEWFQTFVISQK</sequence>
<evidence type="ECO:0000259" key="8">
    <source>
        <dbReference type="Pfam" id="PF08652"/>
    </source>
</evidence>
<dbReference type="AlphaFoldDB" id="G3AHM8"/>
<keyword evidence="7" id="KW-0378">Hydrolase</keyword>
<evidence type="ECO:0000256" key="4">
    <source>
        <dbReference type="ARBA" id="ARBA00044676"/>
    </source>
</evidence>
<protein>
    <recommendedName>
        <fullName evidence="7">Decapping nuclease</fullName>
        <ecNumber evidence="7">3.6.1.-</ecNumber>
    </recommendedName>
</protein>
<dbReference type="GO" id="GO:0003723">
    <property type="term" value="F:RNA binding"/>
    <property type="evidence" value="ECO:0007669"/>
    <property type="project" value="UniProtKB-KW"/>
</dbReference>
<dbReference type="InParanoid" id="G3AHM8"/>
<evidence type="ECO:0000256" key="7">
    <source>
        <dbReference type="RuleBase" id="RU367113"/>
    </source>
</evidence>
<proteinExistence type="inferred from homology"/>
<dbReference type="eggNOG" id="KOG1982">
    <property type="taxonomic scope" value="Eukaryota"/>
</dbReference>
<dbReference type="InterPro" id="IPR039039">
    <property type="entry name" value="RAI1-like_fam"/>
</dbReference>